<organism evidence="1 2">
    <name type="scientific">Lentibacillus kapialis</name>
    <dbReference type="NCBI Taxonomy" id="340214"/>
    <lineage>
        <taxon>Bacteria</taxon>
        <taxon>Bacillati</taxon>
        <taxon>Bacillota</taxon>
        <taxon>Bacilli</taxon>
        <taxon>Bacillales</taxon>
        <taxon>Bacillaceae</taxon>
        <taxon>Lentibacillus</taxon>
    </lineage>
</organism>
<dbReference type="Proteomes" id="UP000658382">
    <property type="component" value="Unassembled WGS sequence"/>
</dbReference>
<comment type="caution">
    <text evidence="1">The sequence shown here is derived from an EMBL/GenBank/DDBJ whole genome shotgun (WGS) entry which is preliminary data.</text>
</comment>
<gene>
    <name evidence="1" type="ORF">GCM10007063_05930</name>
</gene>
<evidence type="ECO:0000313" key="1">
    <source>
        <dbReference type="EMBL" id="GGJ86247.1"/>
    </source>
</evidence>
<evidence type="ECO:0000313" key="2">
    <source>
        <dbReference type="Proteomes" id="UP000658382"/>
    </source>
</evidence>
<reference evidence="1" key="1">
    <citation type="journal article" date="2014" name="Int. J. Syst. Evol. Microbiol.">
        <title>Complete genome sequence of Corynebacterium casei LMG S-19264T (=DSM 44701T), isolated from a smear-ripened cheese.</title>
        <authorList>
            <consortium name="US DOE Joint Genome Institute (JGI-PGF)"/>
            <person name="Walter F."/>
            <person name="Albersmeier A."/>
            <person name="Kalinowski J."/>
            <person name="Ruckert C."/>
        </authorList>
    </citation>
    <scope>NUCLEOTIDE SEQUENCE</scope>
    <source>
        <strain evidence="1">JCM 12580</strain>
    </source>
</reference>
<proteinExistence type="predicted"/>
<protein>
    <submittedName>
        <fullName evidence="1">Uncharacterized protein</fullName>
    </submittedName>
</protein>
<reference evidence="1" key="2">
    <citation type="submission" date="2020-09" db="EMBL/GenBank/DDBJ databases">
        <authorList>
            <person name="Sun Q."/>
            <person name="Ohkuma M."/>
        </authorList>
    </citation>
    <scope>NUCLEOTIDE SEQUENCE</scope>
    <source>
        <strain evidence="1">JCM 12580</strain>
    </source>
</reference>
<sequence length="91" mass="10633">MQIGIIANKCEANDLDFEYKAVTSGVFVYDDSTLVCYGYMDKFSSQELELMSYKIDWYMSGHEPANHIQVNRTTEYERKMKEVGHKQSDFL</sequence>
<dbReference type="RefSeq" id="WP_188631580.1">
    <property type="nucleotide sequence ID" value="NZ_BMNQ01000004.1"/>
</dbReference>
<dbReference type="EMBL" id="BMNQ01000004">
    <property type="protein sequence ID" value="GGJ86247.1"/>
    <property type="molecule type" value="Genomic_DNA"/>
</dbReference>
<name>A0A917PNI8_9BACI</name>
<dbReference type="AlphaFoldDB" id="A0A917PNI8"/>
<keyword evidence="2" id="KW-1185">Reference proteome</keyword>
<accession>A0A917PNI8</accession>